<dbReference type="PANTHER" id="PTHR14969">
    <property type="entry name" value="SPHINGOSINE-1-PHOSPHATE PHOSPHOHYDROLASE"/>
    <property type="match status" value="1"/>
</dbReference>
<dbReference type="SUPFAM" id="SSF48317">
    <property type="entry name" value="Acid phosphatase/Vanadium-dependent haloperoxidase"/>
    <property type="match status" value="1"/>
</dbReference>
<dbReference type="Proteomes" id="UP000255265">
    <property type="component" value="Unassembled WGS sequence"/>
</dbReference>
<keyword evidence="1" id="KW-0812">Transmembrane</keyword>
<protein>
    <submittedName>
        <fullName evidence="3">Undecaprenyl-diphosphatase</fullName>
    </submittedName>
</protein>
<feature type="transmembrane region" description="Helical" evidence="1">
    <location>
        <begin position="143"/>
        <end position="162"/>
    </location>
</feature>
<keyword evidence="1" id="KW-1133">Transmembrane helix</keyword>
<keyword evidence="1" id="KW-0472">Membrane</keyword>
<feature type="transmembrane region" description="Helical" evidence="1">
    <location>
        <begin position="217"/>
        <end position="236"/>
    </location>
</feature>
<dbReference type="CDD" id="cd03392">
    <property type="entry name" value="PAP2_like_2"/>
    <property type="match status" value="1"/>
</dbReference>
<dbReference type="PANTHER" id="PTHR14969:SF13">
    <property type="entry name" value="AT30094P"/>
    <property type="match status" value="1"/>
</dbReference>
<feature type="transmembrane region" description="Helical" evidence="1">
    <location>
        <begin position="20"/>
        <end position="42"/>
    </location>
</feature>
<feature type="domain" description="Phosphatidic acid phosphatase type 2/haloperoxidase" evidence="2">
    <location>
        <begin position="146"/>
        <end position="257"/>
    </location>
</feature>
<dbReference type="InterPro" id="IPR000326">
    <property type="entry name" value="PAP2/HPO"/>
</dbReference>
<evidence type="ECO:0000259" key="2">
    <source>
        <dbReference type="SMART" id="SM00014"/>
    </source>
</evidence>
<dbReference type="Gene3D" id="1.20.144.10">
    <property type="entry name" value="Phosphatidic acid phosphatase type 2/haloperoxidase"/>
    <property type="match status" value="1"/>
</dbReference>
<name>A0A370F579_9BURK</name>
<dbReference type="EMBL" id="QQAV01000014">
    <property type="protein sequence ID" value="RDI18656.1"/>
    <property type="molecule type" value="Genomic_DNA"/>
</dbReference>
<comment type="caution">
    <text evidence="3">The sequence shown here is derived from an EMBL/GenBank/DDBJ whole genome shotgun (WGS) entry which is preliminary data.</text>
</comment>
<dbReference type="RefSeq" id="WP_114804666.1">
    <property type="nucleotide sequence ID" value="NZ_QQAV01000014.1"/>
</dbReference>
<feature type="transmembrane region" description="Helical" evidence="1">
    <location>
        <begin position="63"/>
        <end position="84"/>
    </location>
</feature>
<dbReference type="Pfam" id="PF01569">
    <property type="entry name" value="PAP2"/>
    <property type="match status" value="1"/>
</dbReference>
<feature type="transmembrane region" description="Helical" evidence="1">
    <location>
        <begin position="242"/>
        <end position="260"/>
    </location>
</feature>
<keyword evidence="4" id="KW-1185">Reference proteome</keyword>
<dbReference type="STRING" id="433924.NS331_14905"/>
<dbReference type="InterPro" id="IPR036938">
    <property type="entry name" value="PAP2/HPO_sf"/>
</dbReference>
<evidence type="ECO:0000313" key="4">
    <source>
        <dbReference type="Proteomes" id="UP000255265"/>
    </source>
</evidence>
<accession>A0A370F579</accession>
<dbReference type="OrthoDB" id="9780918at2"/>
<proteinExistence type="predicted"/>
<feature type="transmembrane region" description="Helical" evidence="1">
    <location>
        <begin position="182"/>
        <end position="205"/>
    </location>
</feature>
<reference evidence="3 4" key="1">
    <citation type="submission" date="2018-07" db="EMBL/GenBank/DDBJ databases">
        <title>Genomic Encyclopedia of Type Strains, Phase IV (KMG-IV): sequencing the most valuable type-strain genomes for metagenomic binning, comparative biology and taxonomic classification.</title>
        <authorList>
            <person name="Goeker M."/>
        </authorList>
    </citation>
    <scope>NUCLEOTIDE SEQUENCE [LARGE SCALE GENOMIC DNA]</scope>
    <source>
        <strain evidence="3 4">DSM 21352</strain>
    </source>
</reference>
<feature type="transmembrane region" description="Helical" evidence="1">
    <location>
        <begin position="115"/>
        <end position="136"/>
    </location>
</feature>
<evidence type="ECO:0000256" key="1">
    <source>
        <dbReference type="SAM" id="Phobius"/>
    </source>
</evidence>
<gene>
    <name evidence="3" type="ORF">DFR41_114104</name>
</gene>
<organism evidence="3 4">
    <name type="scientific">Pseudacidovorax intermedius</name>
    <dbReference type="NCBI Taxonomy" id="433924"/>
    <lineage>
        <taxon>Bacteria</taxon>
        <taxon>Pseudomonadati</taxon>
        <taxon>Pseudomonadota</taxon>
        <taxon>Betaproteobacteria</taxon>
        <taxon>Burkholderiales</taxon>
        <taxon>Comamonadaceae</taxon>
        <taxon>Pseudacidovorax</taxon>
    </lineage>
</organism>
<dbReference type="AlphaFoldDB" id="A0A370F579"/>
<evidence type="ECO:0000313" key="3">
    <source>
        <dbReference type="EMBL" id="RDI18656.1"/>
    </source>
</evidence>
<sequence>MTSDDWSALGARMGSLAWTAFPFIVLAAMLLALLAGSLGLAWRRRTRPEPDAPPQLGRLVPGLVIGFLLIIGLASLFTLFARHLGEGRPMGRMDDALSMAVGTHTPDWARQAFSVFTHIGDPLPVATFVLLFALFLRLRGHPGFASGWLLANAGNAVLNYSLKQIFERVRPVHDTLLVNATGFSFPSGHSSAAIVLWGMLAYLCLRIGPKGLRLPMLALAAAMAVAVPASRVFLQAHFLTDVVAGLCSGAAWLAISIVSAESARHRRRARRYVPAA</sequence>
<dbReference type="SMART" id="SM00014">
    <property type="entry name" value="acidPPc"/>
    <property type="match status" value="1"/>
</dbReference>